<dbReference type="Pfam" id="PF13525">
    <property type="entry name" value="YfiO"/>
    <property type="match status" value="1"/>
</dbReference>
<dbReference type="SUPFAM" id="SSF48452">
    <property type="entry name" value="TPR-like"/>
    <property type="match status" value="1"/>
</dbReference>
<evidence type="ECO:0000259" key="7">
    <source>
        <dbReference type="Pfam" id="PF13525"/>
    </source>
</evidence>
<dbReference type="PROSITE" id="PS51257">
    <property type="entry name" value="PROKAR_LIPOPROTEIN"/>
    <property type="match status" value="1"/>
</dbReference>
<dbReference type="GO" id="GO:1990063">
    <property type="term" value="C:Bam protein complex"/>
    <property type="evidence" value="ECO:0007669"/>
    <property type="project" value="TreeGrafter"/>
</dbReference>
<keyword evidence="9" id="KW-1185">Reference proteome</keyword>
<protein>
    <recommendedName>
        <fullName evidence="6">Outer membrane protein assembly factor BamD</fullName>
    </recommendedName>
</protein>
<dbReference type="GO" id="GO:0043165">
    <property type="term" value="P:Gram-negative-bacterium-type cell outer membrane assembly"/>
    <property type="evidence" value="ECO:0007669"/>
    <property type="project" value="UniProtKB-UniRule"/>
</dbReference>
<dbReference type="NCBIfam" id="TIGR03302">
    <property type="entry name" value="OM_YfiO"/>
    <property type="match status" value="1"/>
</dbReference>
<comment type="function">
    <text evidence="6">Part of the outer membrane protein assembly complex, which is involved in assembly and insertion of beta-barrel proteins into the outer membrane.</text>
</comment>
<keyword evidence="2 6" id="KW-0472">Membrane</keyword>
<dbReference type="CDD" id="cd15830">
    <property type="entry name" value="BamD"/>
    <property type="match status" value="1"/>
</dbReference>
<dbReference type="STRING" id="1798183.GA0061080_10547"/>
<evidence type="ECO:0000256" key="6">
    <source>
        <dbReference type="HAMAP-Rule" id="MF_00922"/>
    </source>
</evidence>
<evidence type="ECO:0000256" key="4">
    <source>
        <dbReference type="ARBA" id="ARBA00023237"/>
    </source>
</evidence>
<evidence type="ECO:0000256" key="5">
    <source>
        <dbReference type="ARBA" id="ARBA00023288"/>
    </source>
</evidence>
<dbReference type="PANTHER" id="PTHR37423:SF1">
    <property type="entry name" value="OUTER MEMBRANE PROTEIN ASSEMBLY FACTOR BAMD"/>
    <property type="match status" value="1"/>
</dbReference>
<keyword evidence="5 6" id="KW-0449">Lipoprotein</keyword>
<accession>A0A1C4CYT7</accession>
<feature type="domain" description="Outer membrane lipoprotein BamD-like" evidence="7">
    <location>
        <begin position="31"/>
        <end position="236"/>
    </location>
</feature>
<dbReference type="EMBL" id="FMBA01000054">
    <property type="protein sequence ID" value="SCC24384.1"/>
    <property type="molecule type" value="Genomic_DNA"/>
</dbReference>
<dbReference type="AlphaFoldDB" id="A0A1C4CYT7"/>
<dbReference type="InterPro" id="IPR039565">
    <property type="entry name" value="BamD-like"/>
</dbReference>
<comment type="similarity">
    <text evidence="6">Belongs to the BamD family.</text>
</comment>
<reference evidence="9" key="1">
    <citation type="submission" date="2016-08" db="EMBL/GenBank/DDBJ databases">
        <authorList>
            <person name="Varghese N."/>
            <person name="Submissions Spin"/>
        </authorList>
    </citation>
    <scope>NUCLEOTIDE SEQUENCE [LARGE SCALE GENOMIC DNA]</scope>
    <source>
        <strain evidence="9">R-53144</strain>
    </source>
</reference>
<dbReference type="PANTHER" id="PTHR37423">
    <property type="entry name" value="SOLUBLE LYTIC MUREIN TRANSGLYCOSYLASE-RELATED"/>
    <property type="match status" value="1"/>
</dbReference>
<evidence type="ECO:0000313" key="8">
    <source>
        <dbReference type="EMBL" id="SCC24384.1"/>
    </source>
</evidence>
<dbReference type="RefSeq" id="WP_091125257.1">
    <property type="nucleotide sequence ID" value="NZ_FMBA01000054.1"/>
</dbReference>
<gene>
    <name evidence="6" type="primary">bamD</name>
    <name evidence="8" type="ORF">GA0061080_10547</name>
</gene>
<dbReference type="InterPro" id="IPR011990">
    <property type="entry name" value="TPR-like_helical_dom_sf"/>
</dbReference>
<dbReference type="InterPro" id="IPR017689">
    <property type="entry name" value="BamD"/>
</dbReference>
<evidence type="ECO:0000256" key="3">
    <source>
        <dbReference type="ARBA" id="ARBA00023139"/>
    </source>
</evidence>
<organism evidence="8 9">
    <name type="scientific">Gilliamella intestini</name>
    <dbReference type="NCBI Taxonomy" id="1798183"/>
    <lineage>
        <taxon>Bacteria</taxon>
        <taxon>Pseudomonadati</taxon>
        <taxon>Pseudomonadota</taxon>
        <taxon>Gammaproteobacteria</taxon>
        <taxon>Orbales</taxon>
        <taxon>Orbaceae</taxon>
        <taxon>Gilliamella</taxon>
    </lineage>
</organism>
<proteinExistence type="inferred from homology"/>
<keyword evidence="1 6" id="KW-0732">Signal</keyword>
<keyword evidence="3 6" id="KW-0564">Palmitate</keyword>
<dbReference type="GO" id="GO:0051205">
    <property type="term" value="P:protein insertion into membrane"/>
    <property type="evidence" value="ECO:0007669"/>
    <property type="project" value="UniProtKB-UniRule"/>
</dbReference>
<dbReference type="HAMAP" id="MF_00922">
    <property type="entry name" value="OM_assembly_BamD"/>
    <property type="match status" value="1"/>
</dbReference>
<sequence length="264" mass="30003">MKLRLHSLLAIVLSGLLIGCTSSKPDVENVPEIELYNKAKSDLENGNIKSSITVLEAMDKNYPFGPYSQQVQLDLIYAYYKSADLPLAIASIDRFLKLNPTHQNIDWVIYMRGISNMAQDDNMIQGWFNVDRSDRDADYAAAAFKDFTYLVSSFPSSQYAADAQKRLVFLKNRLARYQLKIAQFYTKRGAYVAVINRVTDMLSMFPDTDSTKEALLLMRNAYNQLGLVNETQKVDQLIQANIENMPKQEQKSFLSRFTSVFNGG</sequence>
<dbReference type="Proteomes" id="UP000199698">
    <property type="component" value="Unassembled WGS sequence"/>
</dbReference>
<evidence type="ECO:0000256" key="2">
    <source>
        <dbReference type="ARBA" id="ARBA00023136"/>
    </source>
</evidence>
<evidence type="ECO:0000313" key="9">
    <source>
        <dbReference type="Proteomes" id="UP000199698"/>
    </source>
</evidence>
<dbReference type="OrthoDB" id="9779191at2"/>
<comment type="subcellular location">
    <subcellularLocation>
        <location evidence="6">Cell outer membrane</location>
        <topology evidence="6">Lipid-anchor</topology>
    </subcellularLocation>
</comment>
<name>A0A1C4CYT7_9GAMM</name>
<keyword evidence="4 6" id="KW-0998">Cell outer membrane</keyword>
<dbReference type="Gene3D" id="1.25.40.10">
    <property type="entry name" value="Tetratricopeptide repeat domain"/>
    <property type="match status" value="1"/>
</dbReference>
<comment type="subunit">
    <text evidence="6">Part of the Bam complex.</text>
</comment>
<evidence type="ECO:0000256" key="1">
    <source>
        <dbReference type="ARBA" id="ARBA00022729"/>
    </source>
</evidence>